<proteinExistence type="predicted"/>
<dbReference type="AlphaFoldDB" id="A0A0N4ZDM4"/>
<evidence type="ECO:0000313" key="1">
    <source>
        <dbReference type="Proteomes" id="UP000038045"/>
    </source>
</evidence>
<accession>A0A0N4ZDM4</accession>
<dbReference type="Proteomes" id="UP000038045">
    <property type="component" value="Unplaced"/>
</dbReference>
<sequence>MLMRTDSKHTKLNIKGYCPVQGAGLSNSLDESINMLLMLPHSTGSGKRQLAILNSIWYSGVSCSNGASESIGGAIFE</sequence>
<evidence type="ECO:0000313" key="2">
    <source>
        <dbReference type="WBParaSite" id="PTRK_0000568500.1"/>
    </source>
</evidence>
<dbReference type="WBParaSite" id="PTRK_0000568500.1">
    <property type="protein sequence ID" value="PTRK_0000568500.1"/>
    <property type="gene ID" value="PTRK_0000568500"/>
</dbReference>
<name>A0A0N4ZDM4_PARTI</name>
<organism evidence="1 2">
    <name type="scientific">Parastrongyloides trichosuri</name>
    <name type="common">Possum-specific nematode worm</name>
    <dbReference type="NCBI Taxonomy" id="131310"/>
    <lineage>
        <taxon>Eukaryota</taxon>
        <taxon>Metazoa</taxon>
        <taxon>Ecdysozoa</taxon>
        <taxon>Nematoda</taxon>
        <taxon>Chromadorea</taxon>
        <taxon>Rhabditida</taxon>
        <taxon>Tylenchina</taxon>
        <taxon>Panagrolaimomorpha</taxon>
        <taxon>Strongyloidoidea</taxon>
        <taxon>Strongyloididae</taxon>
        <taxon>Parastrongyloides</taxon>
    </lineage>
</organism>
<reference evidence="2" key="1">
    <citation type="submission" date="2017-02" db="UniProtKB">
        <authorList>
            <consortium name="WormBaseParasite"/>
        </authorList>
    </citation>
    <scope>IDENTIFICATION</scope>
</reference>
<protein>
    <submittedName>
        <fullName evidence="2">Ovule protein</fullName>
    </submittedName>
</protein>
<keyword evidence="1" id="KW-1185">Reference proteome</keyword>